<dbReference type="InterPro" id="IPR037143">
    <property type="entry name" value="4-PPantetheinyl_Trfase_dom_sf"/>
</dbReference>
<evidence type="ECO:0000256" key="2">
    <source>
        <dbReference type="ARBA" id="ARBA00022679"/>
    </source>
</evidence>
<accession>A0A841ZNG5</accession>
<keyword evidence="2 8" id="KW-0808">Transferase</keyword>
<dbReference type="EMBL" id="JAARRM010000001">
    <property type="protein sequence ID" value="MBC1520251.1"/>
    <property type="molecule type" value="Genomic_DNA"/>
</dbReference>
<dbReference type="GO" id="GO:0008897">
    <property type="term" value="F:holo-[acyl-carrier-protein] synthase activity"/>
    <property type="evidence" value="ECO:0007669"/>
    <property type="project" value="UniProtKB-UniRule"/>
</dbReference>
<comment type="catalytic activity">
    <reaction evidence="8">
        <text>apo-[ACP] + CoA = holo-[ACP] + adenosine 3',5'-bisphosphate + H(+)</text>
        <dbReference type="Rhea" id="RHEA:12068"/>
        <dbReference type="Rhea" id="RHEA-COMP:9685"/>
        <dbReference type="Rhea" id="RHEA-COMP:9690"/>
        <dbReference type="ChEBI" id="CHEBI:15378"/>
        <dbReference type="ChEBI" id="CHEBI:29999"/>
        <dbReference type="ChEBI" id="CHEBI:57287"/>
        <dbReference type="ChEBI" id="CHEBI:58343"/>
        <dbReference type="ChEBI" id="CHEBI:64479"/>
        <dbReference type="EC" id="2.7.8.7"/>
    </reaction>
</comment>
<dbReference type="NCBIfam" id="TIGR00556">
    <property type="entry name" value="pantethn_trn"/>
    <property type="match status" value="1"/>
</dbReference>
<feature type="domain" description="4'-phosphopantetheinyl transferase" evidence="9">
    <location>
        <begin position="4"/>
        <end position="97"/>
    </location>
</feature>
<comment type="similarity">
    <text evidence="8">Belongs to the P-Pant transferase superfamily. AcpS family.</text>
</comment>
<dbReference type="Proteomes" id="UP000559885">
    <property type="component" value="Unassembled WGS sequence"/>
</dbReference>
<evidence type="ECO:0000256" key="7">
    <source>
        <dbReference type="ARBA" id="ARBA00023160"/>
    </source>
</evidence>
<dbReference type="NCBIfam" id="TIGR00516">
    <property type="entry name" value="acpS"/>
    <property type="match status" value="1"/>
</dbReference>
<comment type="function">
    <text evidence="8">Transfers the 4'-phosphopantetheine moiety from coenzyme A to a Ser of acyl-carrier-protein.</text>
</comment>
<keyword evidence="8" id="KW-0963">Cytoplasm</keyword>
<evidence type="ECO:0000256" key="5">
    <source>
        <dbReference type="ARBA" id="ARBA00022842"/>
    </source>
</evidence>
<evidence type="ECO:0000256" key="8">
    <source>
        <dbReference type="HAMAP-Rule" id="MF_00101"/>
    </source>
</evidence>
<reference evidence="10 11" key="1">
    <citation type="submission" date="2020-03" db="EMBL/GenBank/DDBJ databases">
        <title>Soil Listeria distribution.</title>
        <authorList>
            <person name="Liao J."/>
            <person name="Wiedmann M."/>
        </authorList>
    </citation>
    <scope>NUCLEOTIDE SEQUENCE [LARGE SCALE GENOMIC DNA]</scope>
    <source>
        <strain evidence="10 11">FSL L7-1507</strain>
    </source>
</reference>
<dbReference type="SUPFAM" id="SSF56214">
    <property type="entry name" value="4'-phosphopantetheinyl transferase"/>
    <property type="match status" value="1"/>
</dbReference>
<protein>
    <recommendedName>
        <fullName evidence="8">Holo-[acyl-carrier-protein] synthase</fullName>
        <shortName evidence="8">Holo-ACP synthase</shortName>
        <ecNumber evidence="8">2.7.8.7</ecNumber>
    </recommendedName>
    <alternativeName>
        <fullName evidence="8">4'-phosphopantetheinyl transferase AcpS</fullName>
    </alternativeName>
</protein>
<evidence type="ECO:0000313" key="10">
    <source>
        <dbReference type="EMBL" id="MBC1520251.1"/>
    </source>
</evidence>
<dbReference type="EC" id="2.7.8.7" evidence="8"/>
<feature type="binding site" evidence="8">
    <location>
        <position position="8"/>
    </location>
    <ligand>
        <name>Mg(2+)</name>
        <dbReference type="ChEBI" id="CHEBI:18420"/>
    </ligand>
</feature>
<keyword evidence="7 8" id="KW-0275">Fatty acid biosynthesis</keyword>
<name>A0A841ZNG5_9LIST</name>
<dbReference type="GO" id="GO:0005737">
    <property type="term" value="C:cytoplasm"/>
    <property type="evidence" value="ECO:0007669"/>
    <property type="project" value="UniProtKB-SubCell"/>
</dbReference>
<keyword evidence="5 8" id="KW-0460">Magnesium</keyword>
<evidence type="ECO:0000256" key="1">
    <source>
        <dbReference type="ARBA" id="ARBA00022516"/>
    </source>
</evidence>
<dbReference type="Pfam" id="PF01648">
    <property type="entry name" value="ACPS"/>
    <property type="match status" value="1"/>
</dbReference>
<dbReference type="GO" id="GO:0000287">
    <property type="term" value="F:magnesium ion binding"/>
    <property type="evidence" value="ECO:0007669"/>
    <property type="project" value="UniProtKB-UniRule"/>
</dbReference>
<dbReference type="AlphaFoldDB" id="A0A841ZNG5"/>
<comment type="caution">
    <text evidence="10">The sequence shown here is derived from an EMBL/GenBank/DDBJ whole genome shotgun (WGS) entry which is preliminary data.</text>
</comment>
<evidence type="ECO:0000256" key="4">
    <source>
        <dbReference type="ARBA" id="ARBA00022832"/>
    </source>
</evidence>
<dbReference type="InterPro" id="IPR004568">
    <property type="entry name" value="Ppantetheine-prot_Trfase_dom"/>
</dbReference>
<evidence type="ECO:0000259" key="9">
    <source>
        <dbReference type="Pfam" id="PF01648"/>
    </source>
</evidence>
<dbReference type="InterPro" id="IPR002582">
    <property type="entry name" value="ACPS"/>
</dbReference>
<keyword evidence="6 8" id="KW-0443">Lipid metabolism</keyword>
<organism evidence="10 11">
    <name type="scientific">Listeria aquatica</name>
    <dbReference type="NCBI Taxonomy" id="1494960"/>
    <lineage>
        <taxon>Bacteria</taxon>
        <taxon>Bacillati</taxon>
        <taxon>Bacillota</taxon>
        <taxon>Bacilli</taxon>
        <taxon>Bacillales</taxon>
        <taxon>Listeriaceae</taxon>
        <taxon>Listeria</taxon>
    </lineage>
</organism>
<feature type="binding site" evidence="8">
    <location>
        <position position="58"/>
    </location>
    <ligand>
        <name>Mg(2+)</name>
        <dbReference type="ChEBI" id="CHEBI:18420"/>
    </ligand>
</feature>
<evidence type="ECO:0000313" key="11">
    <source>
        <dbReference type="Proteomes" id="UP000559885"/>
    </source>
</evidence>
<dbReference type="RefSeq" id="WP_185371846.1">
    <property type="nucleotide sequence ID" value="NZ_JAARRM010000001.1"/>
</dbReference>
<gene>
    <name evidence="8" type="primary">acpS</name>
    <name evidence="10" type="ORF">HB912_01145</name>
</gene>
<dbReference type="GO" id="GO:0006633">
    <property type="term" value="P:fatty acid biosynthetic process"/>
    <property type="evidence" value="ECO:0007669"/>
    <property type="project" value="UniProtKB-UniRule"/>
</dbReference>
<dbReference type="Gene3D" id="3.90.470.20">
    <property type="entry name" value="4'-phosphopantetheinyl transferase domain"/>
    <property type="match status" value="1"/>
</dbReference>
<evidence type="ECO:0000256" key="6">
    <source>
        <dbReference type="ARBA" id="ARBA00023098"/>
    </source>
</evidence>
<dbReference type="InterPro" id="IPR008278">
    <property type="entry name" value="4-PPantetheinyl_Trfase_dom"/>
</dbReference>
<proteinExistence type="inferred from homology"/>
<keyword evidence="3 8" id="KW-0479">Metal-binding</keyword>
<sequence>MIKGIGLDMIDLDRVKAVLERNPRFIERILTSNEEVLFHGYKGSRQIEFLAGRFAAKEAYAKASGTGFGKDLSFTDVEILTGQNGEPCLIQPKRTDELVFVSITHTGRSAAAQVIIEANERRS</sequence>
<comment type="cofactor">
    <cofactor evidence="8">
        <name>Mg(2+)</name>
        <dbReference type="ChEBI" id="CHEBI:18420"/>
    </cofactor>
</comment>
<keyword evidence="1 8" id="KW-0444">Lipid biosynthesis</keyword>
<comment type="subcellular location">
    <subcellularLocation>
        <location evidence="8">Cytoplasm</location>
    </subcellularLocation>
</comment>
<dbReference type="HAMAP" id="MF_00101">
    <property type="entry name" value="AcpS"/>
    <property type="match status" value="1"/>
</dbReference>
<keyword evidence="4 8" id="KW-0276">Fatty acid metabolism</keyword>
<evidence type="ECO:0000256" key="3">
    <source>
        <dbReference type="ARBA" id="ARBA00022723"/>
    </source>
</evidence>